<dbReference type="PANTHER" id="PTHR43385">
    <property type="entry name" value="RIBOFLAVIN TRANSPORTER RIBJ"/>
    <property type="match status" value="1"/>
</dbReference>
<evidence type="ECO:0000256" key="3">
    <source>
        <dbReference type="ARBA" id="ARBA00022692"/>
    </source>
</evidence>
<protein>
    <submittedName>
        <fullName evidence="8">Uncharacterized protein LOC101845396</fullName>
    </submittedName>
</protein>
<feature type="transmembrane region" description="Helical" evidence="6">
    <location>
        <begin position="83"/>
        <end position="102"/>
    </location>
</feature>
<keyword evidence="7" id="KW-1185">Reference proteome</keyword>
<evidence type="ECO:0000313" key="8">
    <source>
        <dbReference type="RefSeq" id="XP_005096730.2"/>
    </source>
</evidence>
<keyword evidence="5 6" id="KW-0472">Membrane</keyword>
<dbReference type="InterPro" id="IPR052983">
    <property type="entry name" value="MFS_Riboflavin_Transporter"/>
</dbReference>
<feature type="transmembrane region" description="Helical" evidence="6">
    <location>
        <begin position="460"/>
        <end position="480"/>
    </location>
</feature>
<feature type="transmembrane region" description="Helical" evidence="6">
    <location>
        <begin position="432"/>
        <end position="454"/>
    </location>
</feature>
<dbReference type="Proteomes" id="UP000694888">
    <property type="component" value="Unplaced"/>
</dbReference>
<gene>
    <name evidence="8" type="primary">LOC101845396</name>
</gene>
<dbReference type="Gene3D" id="1.20.1250.20">
    <property type="entry name" value="MFS general substrate transporter like domains"/>
    <property type="match status" value="2"/>
</dbReference>
<proteinExistence type="predicted"/>
<dbReference type="GeneID" id="101845396"/>
<feature type="transmembrane region" description="Helical" evidence="6">
    <location>
        <begin position="55"/>
        <end position="76"/>
    </location>
</feature>
<feature type="transmembrane region" description="Helical" evidence="6">
    <location>
        <begin position="395"/>
        <end position="420"/>
    </location>
</feature>
<evidence type="ECO:0000256" key="5">
    <source>
        <dbReference type="ARBA" id="ARBA00023136"/>
    </source>
</evidence>
<accession>A0ABM0JLV7</accession>
<keyword evidence="3 6" id="KW-0812">Transmembrane</keyword>
<sequence>MCKRFPKVLQYGVGAGLVLLNLPIGIPWYYGNLSIYVDSYFISKVGSSEHSAGSLWLTGVFLSCLNAGIFFSGVFARAVGHRLTVFIGVIGFNISVGLTYFTCLHSFWLLHITLGVGGGFFTGLIFAMSTLYAAVWFPNAVGLATSVAASSLGGGSLVMNVLTTMFINPSNKTPDITLGTGKYFSSVDVVTKVPGVFLLLTAVSLVCHIIAFVLVRDHTDLALLRNEQRHKKCHKSQNEEPLENVFKVNISKEIGCGENGSGSLSSPKYGATTDKGESANLSMEQGTHRPLALDYTPLEVLKTRSFYQLCLAAMVMNYGLQVEVNYYKQFGLLYINDDYFLTTVGSCINITVLISRIVWGLAVDLSDLKTSLASLTALHVFASLFWYFTPMVNRWLFLAWTLLVQGIQSGVLVVFPVVTLRLFGRAHYVSNYGLVFGSGVLLNLIAPLFVTVIIRDLGYFWLFFSISCTSTVGLVLILLLPMARG</sequence>
<feature type="transmembrane region" description="Helical" evidence="6">
    <location>
        <begin position="195"/>
        <end position="215"/>
    </location>
</feature>
<dbReference type="InterPro" id="IPR011701">
    <property type="entry name" value="MFS"/>
</dbReference>
<comment type="subcellular location">
    <subcellularLocation>
        <location evidence="1">Membrane</location>
        <topology evidence="1">Multi-pass membrane protein</topology>
    </subcellularLocation>
</comment>
<dbReference type="SUPFAM" id="SSF103473">
    <property type="entry name" value="MFS general substrate transporter"/>
    <property type="match status" value="1"/>
</dbReference>
<feature type="transmembrane region" description="Helical" evidence="6">
    <location>
        <begin position="12"/>
        <end position="30"/>
    </location>
</feature>
<feature type="transmembrane region" description="Helical" evidence="6">
    <location>
        <begin position="339"/>
        <end position="359"/>
    </location>
</feature>
<organism evidence="7 8">
    <name type="scientific">Aplysia californica</name>
    <name type="common">California sea hare</name>
    <dbReference type="NCBI Taxonomy" id="6500"/>
    <lineage>
        <taxon>Eukaryota</taxon>
        <taxon>Metazoa</taxon>
        <taxon>Spiralia</taxon>
        <taxon>Lophotrochozoa</taxon>
        <taxon>Mollusca</taxon>
        <taxon>Gastropoda</taxon>
        <taxon>Heterobranchia</taxon>
        <taxon>Euthyneura</taxon>
        <taxon>Tectipleura</taxon>
        <taxon>Aplysiida</taxon>
        <taxon>Aplysioidea</taxon>
        <taxon>Aplysiidae</taxon>
        <taxon>Aplysia</taxon>
    </lineage>
</organism>
<keyword evidence="2" id="KW-0813">Transport</keyword>
<dbReference type="PANTHER" id="PTHR43385:SF1">
    <property type="entry name" value="RIBOFLAVIN TRANSPORTER RIBJ"/>
    <property type="match status" value="1"/>
</dbReference>
<evidence type="ECO:0000256" key="6">
    <source>
        <dbReference type="SAM" id="Phobius"/>
    </source>
</evidence>
<name>A0ABM0JLV7_APLCA</name>
<feature type="transmembrane region" description="Helical" evidence="6">
    <location>
        <begin position="108"/>
        <end position="135"/>
    </location>
</feature>
<evidence type="ECO:0000256" key="4">
    <source>
        <dbReference type="ARBA" id="ARBA00022989"/>
    </source>
</evidence>
<feature type="transmembrane region" description="Helical" evidence="6">
    <location>
        <begin position="371"/>
        <end position="389"/>
    </location>
</feature>
<dbReference type="InterPro" id="IPR036259">
    <property type="entry name" value="MFS_trans_sf"/>
</dbReference>
<feature type="transmembrane region" description="Helical" evidence="6">
    <location>
        <begin position="147"/>
        <end position="167"/>
    </location>
</feature>
<keyword evidence="4 6" id="KW-1133">Transmembrane helix</keyword>
<evidence type="ECO:0000256" key="1">
    <source>
        <dbReference type="ARBA" id="ARBA00004141"/>
    </source>
</evidence>
<dbReference type="RefSeq" id="XP_005096730.2">
    <property type="nucleotide sequence ID" value="XM_005096673.3"/>
</dbReference>
<reference evidence="8" key="1">
    <citation type="submission" date="2025-08" db="UniProtKB">
        <authorList>
            <consortium name="RefSeq"/>
        </authorList>
    </citation>
    <scope>IDENTIFICATION</scope>
</reference>
<evidence type="ECO:0000313" key="7">
    <source>
        <dbReference type="Proteomes" id="UP000694888"/>
    </source>
</evidence>
<dbReference type="Pfam" id="PF07690">
    <property type="entry name" value="MFS_1"/>
    <property type="match status" value="1"/>
</dbReference>
<evidence type="ECO:0000256" key="2">
    <source>
        <dbReference type="ARBA" id="ARBA00022448"/>
    </source>
</evidence>